<sequence length="75" mass="8621">MARDVAQFLQKKFLESLKDTESELSDAVISYLRAIKDIVIDIDTRRLTEDYCRSFIHVLLDLTDALIHQVPGLLT</sequence>
<accession>A0AAD4WA55</accession>
<dbReference type="AlphaFoldDB" id="A0AAD4WA55"/>
<reference evidence="1 2" key="1">
    <citation type="journal article" date="2022" name="G3 (Bethesda)">
        <title>Whole-genome sequence and methylome profiling of the almond [Prunus dulcis (Mill.) D.A. Webb] cultivar 'Nonpareil'.</title>
        <authorList>
            <person name="D'Amico-Willman K.M."/>
            <person name="Ouma W.Z."/>
            <person name="Meulia T."/>
            <person name="Sideli G.M."/>
            <person name="Gradziel T.M."/>
            <person name="Fresnedo-Ramirez J."/>
        </authorList>
    </citation>
    <scope>NUCLEOTIDE SEQUENCE [LARGE SCALE GENOMIC DNA]</scope>
    <source>
        <strain evidence="1">Clone GOH B32 T37-40</strain>
    </source>
</reference>
<comment type="caution">
    <text evidence="1">The sequence shown here is derived from an EMBL/GenBank/DDBJ whole genome shotgun (WGS) entry which is preliminary data.</text>
</comment>
<dbReference type="EMBL" id="JAJFAZ020000003">
    <property type="protein sequence ID" value="KAI5339750.1"/>
    <property type="molecule type" value="Genomic_DNA"/>
</dbReference>
<keyword evidence="2" id="KW-1185">Reference proteome</keyword>
<gene>
    <name evidence="1" type="ORF">L3X38_019022</name>
</gene>
<evidence type="ECO:0000313" key="2">
    <source>
        <dbReference type="Proteomes" id="UP001054821"/>
    </source>
</evidence>
<protein>
    <submittedName>
        <fullName evidence="1">Uncharacterized protein</fullName>
    </submittedName>
</protein>
<proteinExistence type="predicted"/>
<name>A0AAD4WA55_PRUDU</name>
<evidence type="ECO:0000313" key="1">
    <source>
        <dbReference type="EMBL" id="KAI5339750.1"/>
    </source>
</evidence>
<organism evidence="1 2">
    <name type="scientific">Prunus dulcis</name>
    <name type="common">Almond</name>
    <name type="synonym">Amygdalus dulcis</name>
    <dbReference type="NCBI Taxonomy" id="3755"/>
    <lineage>
        <taxon>Eukaryota</taxon>
        <taxon>Viridiplantae</taxon>
        <taxon>Streptophyta</taxon>
        <taxon>Embryophyta</taxon>
        <taxon>Tracheophyta</taxon>
        <taxon>Spermatophyta</taxon>
        <taxon>Magnoliopsida</taxon>
        <taxon>eudicotyledons</taxon>
        <taxon>Gunneridae</taxon>
        <taxon>Pentapetalae</taxon>
        <taxon>rosids</taxon>
        <taxon>fabids</taxon>
        <taxon>Rosales</taxon>
        <taxon>Rosaceae</taxon>
        <taxon>Amygdaloideae</taxon>
        <taxon>Amygdaleae</taxon>
        <taxon>Prunus</taxon>
    </lineage>
</organism>
<dbReference type="Proteomes" id="UP001054821">
    <property type="component" value="Chromosome 3"/>
</dbReference>